<evidence type="ECO:0000313" key="1">
    <source>
        <dbReference type="EMBL" id="KAJ9092933.1"/>
    </source>
</evidence>
<dbReference type="Proteomes" id="UP001227268">
    <property type="component" value="Unassembled WGS sequence"/>
</dbReference>
<proteinExistence type="predicted"/>
<evidence type="ECO:0000313" key="2">
    <source>
        <dbReference type="Proteomes" id="UP001227268"/>
    </source>
</evidence>
<keyword evidence="2" id="KW-1185">Reference proteome</keyword>
<comment type="caution">
    <text evidence="1">The sequence shown here is derived from an EMBL/GenBank/DDBJ whole genome shotgun (WGS) entry which is preliminary data.</text>
</comment>
<organism evidence="1 2">
    <name type="scientific">Naganishia friedmannii</name>
    <dbReference type="NCBI Taxonomy" id="89922"/>
    <lineage>
        <taxon>Eukaryota</taxon>
        <taxon>Fungi</taxon>
        <taxon>Dikarya</taxon>
        <taxon>Basidiomycota</taxon>
        <taxon>Agaricomycotina</taxon>
        <taxon>Tremellomycetes</taxon>
        <taxon>Filobasidiales</taxon>
        <taxon>Filobasidiaceae</taxon>
        <taxon>Naganishia</taxon>
    </lineage>
</organism>
<name>A0ACC2V0S7_9TREE</name>
<gene>
    <name evidence="1" type="ORF">QFC21_006645</name>
</gene>
<reference evidence="1" key="1">
    <citation type="submission" date="2023-04" db="EMBL/GenBank/DDBJ databases">
        <title>Draft Genome sequencing of Naganishia species isolated from polar environments using Oxford Nanopore Technology.</title>
        <authorList>
            <person name="Leo P."/>
            <person name="Venkateswaran K."/>
        </authorList>
    </citation>
    <scope>NUCLEOTIDE SEQUENCE</scope>
    <source>
        <strain evidence="1">MNA-CCFEE 5423</strain>
    </source>
</reference>
<protein>
    <submittedName>
        <fullName evidence="1">Uncharacterized protein</fullName>
    </submittedName>
</protein>
<accession>A0ACC2V0S7</accession>
<dbReference type="EMBL" id="JASBWT010000034">
    <property type="protein sequence ID" value="KAJ9092933.1"/>
    <property type="molecule type" value="Genomic_DNA"/>
</dbReference>
<sequence>MSSSSAATVQPASAIPPDLLADLSESPTAGADIHEIVQSPDMMSEGAFPSRPTSVDGFGSTGEARWQEARLMHTVTREDGADAHVASPFPLQGPINHDPLSFSSDTSATTPSTAPSDVQLDTPVAPNAAGSSPSRFPSVRKAPDSPSQSPSVSRRTSSQEVPSLTSHLQQPQHLTLFPADTDSPASAAADDELEHRTSNPALTDSAGSGMGNSHAVPNSSGIPGGRTRRPSTLIPQPGKEKETIPPRYRAEEGVTEAMQGNKEVKAESDGKVLDTTPTADTDATSEPHSTAGGQDTTTTTTTTAASDTTQDNDEENTTTTPPVREPRVVVRDFGFPSHDPRYRGAFHPIPGEAEDNASDEEEDEDDARSTASGASSGWNRFTSGAGRVRRKSSLGAGAGGWSGFGFGGFGAAVVRRFSKSSASGSGSGRRGSMAGLSTAGSTSDALQENGAGSRRGSAVHVVGTSTKSPGRIMFPTPSPRDTDADTDIPTSLSDLTPTPSSNADDDDDDDDAVRAEGGGGGYAFGSGPIPCGAQGGEEGARLSILSQVSEEGGFPQSDSSEDEGGTNNWPDSSTTGNTTNSTSTSGTGTTVTAREPRGRYKVLYEFEAEGNHEMSVREGEILIVGGRWGSMGWVIAERVETSGDEGQKKGLVPEGYLGERLD</sequence>